<evidence type="ECO:0000256" key="2">
    <source>
        <dbReference type="ARBA" id="ARBA00011601"/>
    </source>
</evidence>
<evidence type="ECO:0000256" key="6">
    <source>
        <dbReference type="PIRSR" id="PIRSR600246-3"/>
    </source>
</evidence>
<comment type="caution">
    <text evidence="7">The sequence shown here is derived from an EMBL/GenBank/DDBJ whole genome shotgun (WGS) entry which is preliminary data.</text>
</comment>
<evidence type="ECO:0000256" key="4">
    <source>
        <dbReference type="ARBA" id="ARBA00022900"/>
    </source>
</evidence>
<evidence type="ECO:0000256" key="3">
    <source>
        <dbReference type="ARBA" id="ARBA00022690"/>
    </source>
</evidence>
<dbReference type="GO" id="GO:0004867">
    <property type="term" value="F:serine-type endopeptidase inhibitor activity"/>
    <property type="evidence" value="ECO:0007669"/>
    <property type="project" value="UniProtKB-KW"/>
</dbReference>
<organism evidence="7 8">
    <name type="scientific">Anisodus tanguticus</name>
    <dbReference type="NCBI Taxonomy" id="243964"/>
    <lineage>
        <taxon>Eukaryota</taxon>
        <taxon>Viridiplantae</taxon>
        <taxon>Streptophyta</taxon>
        <taxon>Embryophyta</taxon>
        <taxon>Tracheophyta</taxon>
        <taxon>Spermatophyta</taxon>
        <taxon>Magnoliopsida</taxon>
        <taxon>eudicotyledons</taxon>
        <taxon>Gunneridae</taxon>
        <taxon>Pentapetalae</taxon>
        <taxon>asterids</taxon>
        <taxon>lamiids</taxon>
        <taxon>Solanales</taxon>
        <taxon>Solanaceae</taxon>
        <taxon>Solanoideae</taxon>
        <taxon>Hyoscyameae</taxon>
        <taxon>Anisodus</taxon>
    </lineage>
</organism>
<dbReference type="GO" id="GO:0009611">
    <property type="term" value="P:response to wounding"/>
    <property type="evidence" value="ECO:0007669"/>
    <property type="project" value="InterPro"/>
</dbReference>
<dbReference type="PROSITE" id="PS00285">
    <property type="entry name" value="POTATO_INHIBITOR"/>
    <property type="match status" value="1"/>
</dbReference>
<keyword evidence="3" id="KW-0646">Protease inhibitor</keyword>
<evidence type="ECO:0000313" key="8">
    <source>
        <dbReference type="Proteomes" id="UP001291623"/>
    </source>
</evidence>
<protein>
    <submittedName>
        <fullName evidence="7">Uncharacterized protein</fullName>
    </submittedName>
</protein>
<dbReference type="AlphaFoldDB" id="A0AAE1SKA1"/>
<dbReference type="Gene3D" id="3.30.10.10">
    <property type="entry name" value="Trypsin Inhibitor V, subunit A"/>
    <property type="match status" value="1"/>
</dbReference>
<comment type="subunit">
    <text evidence="2">Heterotetramer of two alpha and two beta chains arranged as a dimer of alpha/beta heterodimers.</text>
</comment>
<dbReference type="InterPro" id="IPR036354">
    <property type="entry name" value="Prot_inh_pot1_sf"/>
</dbReference>
<proteinExistence type="inferred from homology"/>
<dbReference type="SUPFAM" id="SSF56235">
    <property type="entry name" value="N-terminal nucleophile aminohydrolases (Ntn hydrolases)"/>
    <property type="match status" value="1"/>
</dbReference>
<feature type="active site" description="Nucleophile" evidence="5">
    <location>
        <position position="163"/>
    </location>
</feature>
<dbReference type="Gene3D" id="3.60.20.30">
    <property type="entry name" value="(Glycosyl)asparaginase"/>
    <property type="match status" value="1"/>
</dbReference>
<keyword evidence="4" id="KW-0722">Serine protease inhibitor</keyword>
<dbReference type="Pfam" id="PF01112">
    <property type="entry name" value="Asparaginase_2"/>
    <property type="match status" value="2"/>
</dbReference>
<keyword evidence="8" id="KW-1185">Reference proteome</keyword>
<sequence length="324" mass="35233">MWLLSVKSFLDDVLPLHLLQIATQVRELENDPHFNAGKCSVMTNNGTIEMEACIMDGSTKKCGAVSGLTTVVNAVSLARLVMEKTPHIYLAFGGAEAFVSLVDYTQPMSVVDEPPVPNGDSQIGTVGCVAVDTRDVAALMEYKGLTLKKATDYVIKESTPKGTTGLIAVSAKGEVVTPFNTTGMFRACATQDNFISIDFAAMSSWSYCSCDESLLETISLPPKIGVRSEEDAKKLPDELPKDSSPAPLPILDWSNPPPPPGKMSWPELLGVTVEEAEMKIKEEKPELKIHIIPPNSMVTMDYRLDRVRLFVDESGKVAQEPRLG</sequence>
<name>A0AAE1SKA1_9SOLA</name>
<reference evidence="7" key="1">
    <citation type="submission" date="2023-12" db="EMBL/GenBank/DDBJ databases">
        <title>Genome assembly of Anisodus tanguticus.</title>
        <authorList>
            <person name="Wang Y.-J."/>
        </authorList>
    </citation>
    <scope>NUCLEOTIDE SEQUENCE</scope>
    <source>
        <strain evidence="7">KB-2021</strain>
        <tissue evidence="7">Leaf</tissue>
    </source>
</reference>
<dbReference type="PANTHER" id="PTHR10188">
    <property type="entry name" value="L-ASPARAGINASE"/>
    <property type="match status" value="1"/>
</dbReference>
<dbReference type="InterPro" id="IPR029055">
    <property type="entry name" value="Ntn_hydrolases_N"/>
</dbReference>
<dbReference type="InterPro" id="IPR000864">
    <property type="entry name" value="Prot_inh_pot1"/>
</dbReference>
<dbReference type="SUPFAM" id="SSF54654">
    <property type="entry name" value="CI-2 family of serine protease inhibitors"/>
    <property type="match status" value="1"/>
</dbReference>
<dbReference type="GO" id="GO:0016787">
    <property type="term" value="F:hydrolase activity"/>
    <property type="evidence" value="ECO:0007669"/>
    <property type="project" value="InterPro"/>
</dbReference>
<evidence type="ECO:0000256" key="1">
    <source>
        <dbReference type="ARBA" id="ARBA00008210"/>
    </source>
</evidence>
<gene>
    <name evidence="7" type="ORF">RND71_010397</name>
</gene>
<evidence type="ECO:0000256" key="5">
    <source>
        <dbReference type="PIRSR" id="PIRSR600246-1"/>
    </source>
</evidence>
<dbReference type="InterPro" id="IPR000246">
    <property type="entry name" value="Peptidase_T2"/>
</dbReference>
<comment type="similarity">
    <text evidence="1">Belongs to the protease inhibitor I13 (potato type I serine protease inhibitor) family.</text>
</comment>
<feature type="site" description="Cleavage; by autolysis" evidence="6">
    <location>
        <begin position="162"/>
        <end position="163"/>
    </location>
</feature>
<dbReference type="EMBL" id="JAVYJV010000005">
    <property type="protein sequence ID" value="KAK4370922.1"/>
    <property type="molecule type" value="Genomic_DNA"/>
</dbReference>
<dbReference type="Pfam" id="PF00280">
    <property type="entry name" value="potato_inhibit"/>
    <property type="match status" value="1"/>
</dbReference>
<dbReference type="Proteomes" id="UP001291623">
    <property type="component" value="Unassembled WGS sequence"/>
</dbReference>
<accession>A0AAE1SKA1</accession>
<dbReference type="PANTHER" id="PTHR10188:SF33">
    <property type="entry name" value="ASPARAGINASE"/>
    <property type="match status" value="1"/>
</dbReference>
<dbReference type="PRINTS" id="PR00292">
    <property type="entry name" value="POTATOINHBTR"/>
</dbReference>
<evidence type="ECO:0000313" key="7">
    <source>
        <dbReference type="EMBL" id="KAK4370922.1"/>
    </source>
</evidence>